<evidence type="ECO:0000313" key="1">
    <source>
        <dbReference type="EMBL" id="RKU45072.1"/>
    </source>
</evidence>
<dbReference type="Proteomes" id="UP000275385">
    <property type="component" value="Unassembled WGS sequence"/>
</dbReference>
<comment type="caution">
    <text evidence="1">The sequence shown here is derived from an EMBL/GenBank/DDBJ whole genome shotgun (WGS) entry which is preliminary data.</text>
</comment>
<organism evidence="1 2">
    <name type="scientific">Coniochaeta pulveracea</name>
    <dbReference type="NCBI Taxonomy" id="177199"/>
    <lineage>
        <taxon>Eukaryota</taxon>
        <taxon>Fungi</taxon>
        <taxon>Dikarya</taxon>
        <taxon>Ascomycota</taxon>
        <taxon>Pezizomycotina</taxon>
        <taxon>Sordariomycetes</taxon>
        <taxon>Sordariomycetidae</taxon>
        <taxon>Coniochaetales</taxon>
        <taxon>Coniochaetaceae</taxon>
        <taxon>Coniochaeta</taxon>
    </lineage>
</organism>
<proteinExistence type="predicted"/>
<gene>
    <name evidence="1" type="ORF">DL546_007414</name>
</gene>
<dbReference type="AlphaFoldDB" id="A0A420YB15"/>
<dbReference type="EMBL" id="QVQW01000024">
    <property type="protein sequence ID" value="RKU45072.1"/>
    <property type="molecule type" value="Genomic_DNA"/>
</dbReference>
<name>A0A420YB15_9PEZI</name>
<protein>
    <submittedName>
        <fullName evidence="1">Uncharacterized protein</fullName>
    </submittedName>
</protein>
<sequence>MVGLLSHEALGLQVRALSLNDLIDSGFTVTDTKVLEVISNLVLTSDNLPSNMTPWRAEVNHALAYYNVDLRKLLRDWVTFHLRRGGKLSYSPMLLPLSIYDIYDIGQQHYSGDAALREDSFQAMYVLGRHSSYSGVTDSSAFDLRQVYLLVGVEQSTMSTWNRFRHQAVSQGLISNAWQSHDVDQVWKFVKMREHEQKAKADAVRQEGKKAFQLRRFETAYHEVLHRICLIVHAGKGLDKLWRMALDLIGESEDITPLHAKFMKIQLDCASAFWHKHHAEVVDPCGKKDEDKANVSYTMYCEVRDRANALGLQDDHRWMLHLDFHISFIEIRYLKEFDKAKTRLERMIRATDGDILCEVQLIRIALLYSDCLAVLGQLDGANVWRKKSFNIYCRLMKWELYDQERASTLDVFTWDNVDKIFQYDALDPLDMEYGVVASE</sequence>
<reference evidence="1 2" key="1">
    <citation type="submission" date="2018-08" db="EMBL/GenBank/DDBJ databases">
        <title>Draft genome of the lignicolous fungus Coniochaeta pulveracea.</title>
        <authorList>
            <person name="Borstlap C.J."/>
            <person name="De Witt R.N."/>
            <person name="Botha A."/>
            <person name="Volschenk H."/>
        </authorList>
    </citation>
    <scope>NUCLEOTIDE SEQUENCE [LARGE SCALE GENOMIC DNA]</scope>
    <source>
        <strain evidence="1 2">CAB683</strain>
    </source>
</reference>
<keyword evidence="2" id="KW-1185">Reference proteome</keyword>
<evidence type="ECO:0000313" key="2">
    <source>
        <dbReference type="Proteomes" id="UP000275385"/>
    </source>
</evidence>
<accession>A0A420YB15</accession>